<reference evidence="9 10" key="1">
    <citation type="journal article" date="2012" name="Environ. Microbiol.">
        <title>The genome of the ammonia-oxidizing Candidatus Nitrososphaera gargensis: insights into metabolic versatility and environmental adaptations.</title>
        <authorList>
            <person name="Spang A."/>
            <person name="Poehlein A."/>
            <person name="Offre P."/>
            <person name="Zumbragel S."/>
            <person name="Haider S."/>
            <person name="Rychlik N."/>
            <person name="Nowka B."/>
            <person name="Schmeisser C."/>
            <person name="Lebedeva E.V."/>
            <person name="Rattei T."/>
            <person name="Bohm C."/>
            <person name="Schmid M."/>
            <person name="Galushko A."/>
            <person name="Hatzenpichler R."/>
            <person name="Weinmaier T."/>
            <person name="Daniel R."/>
            <person name="Schleper C."/>
            <person name="Spieck E."/>
            <person name="Streit W."/>
            <person name="Wagner M."/>
        </authorList>
    </citation>
    <scope>NUCLEOTIDE SEQUENCE [LARGE SCALE GENOMIC DNA]</scope>
    <source>
        <strain evidence="10">Ga9.2</strain>
    </source>
</reference>
<feature type="transmembrane region" description="Helical" evidence="8">
    <location>
        <begin position="12"/>
        <end position="41"/>
    </location>
</feature>
<evidence type="ECO:0000313" key="10">
    <source>
        <dbReference type="Proteomes" id="UP000008037"/>
    </source>
</evidence>
<dbReference type="InterPro" id="IPR027561">
    <property type="entry name" value="Thauma_sortase"/>
</dbReference>
<dbReference type="GO" id="GO:0008233">
    <property type="term" value="F:peptidase activity"/>
    <property type="evidence" value="ECO:0007669"/>
    <property type="project" value="UniProtKB-KW"/>
</dbReference>
<dbReference type="InterPro" id="IPR026392">
    <property type="entry name" value="Exo/Archaeosortase_dom"/>
</dbReference>
<keyword evidence="3" id="KW-0645">Protease</keyword>
<feature type="transmembrane region" description="Helical" evidence="8">
    <location>
        <begin position="233"/>
        <end position="254"/>
    </location>
</feature>
<name>K0IIH2_NITGG</name>
<comment type="subcellular location">
    <subcellularLocation>
        <location evidence="1">Cell membrane</location>
        <topology evidence="1">Multi-pass membrane protein</topology>
    </subcellularLocation>
</comment>
<evidence type="ECO:0000256" key="3">
    <source>
        <dbReference type="ARBA" id="ARBA00022670"/>
    </source>
</evidence>
<accession>K0IIH2</accession>
<dbReference type="InParanoid" id="K0IIH2"/>
<dbReference type="NCBIfam" id="TIGR04178">
    <property type="entry name" value="exo_archaeo"/>
    <property type="match status" value="1"/>
</dbReference>
<dbReference type="NCBIfam" id="TIGR04297">
    <property type="entry name" value="thauma_sortase"/>
    <property type="match status" value="1"/>
</dbReference>
<evidence type="ECO:0000256" key="5">
    <source>
        <dbReference type="ARBA" id="ARBA00022801"/>
    </source>
</evidence>
<dbReference type="AlphaFoldDB" id="K0IIH2"/>
<keyword evidence="7 8" id="KW-0472">Membrane</keyword>
<keyword evidence="10" id="KW-1185">Reference proteome</keyword>
<keyword evidence="5" id="KW-0378">Hydrolase</keyword>
<feature type="transmembrane region" description="Helical" evidence="8">
    <location>
        <begin position="120"/>
        <end position="140"/>
    </location>
</feature>
<sequence length="348" mass="38470">MSGDKAVASGEAAGYTIFGINSSIAATIILIVPIIYTIIVYPDSFSLSWNEGRGGFLFAMAFIAAELVGLRYRISKTRFLIVVGLAALTTTYFVALPYGLSEYIKNGATYYNVSLELSWIWMWDFVVMFVYVTSSLVILFGKKWYKIAPAGAIYLAGSAVILALDAFFPFDSLGPLQFIVPIYLIIDEATINFIDDYVTNVGPEDPNHPANPVRATGNLLILNGLHGPFALQVFWPSAGVHSMIIYTLVMLAFLLKMDLPLKRKLIYFAIGTFGTVAVNVIRITSLSLYALVVTTNVREWEAFHSVAGEIMFLPWLGIYLGIVMFVENKRMRRMQAESATPASSRPNS</sequence>
<evidence type="ECO:0000313" key="9">
    <source>
        <dbReference type="EMBL" id="AFU58828.1"/>
    </source>
</evidence>
<dbReference type="RefSeq" id="WP_015019365.1">
    <property type="nucleotide sequence ID" value="NC_018719.1"/>
</dbReference>
<dbReference type="BioCyc" id="CNIT1237085:G1324-1894-MONOMER"/>
<evidence type="ECO:0000256" key="4">
    <source>
        <dbReference type="ARBA" id="ARBA00022692"/>
    </source>
</evidence>
<feature type="transmembrane region" description="Helical" evidence="8">
    <location>
        <begin position="302"/>
        <end position="326"/>
    </location>
</feature>
<dbReference type="Proteomes" id="UP000008037">
    <property type="component" value="Chromosome"/>
</dbReference>
<dbReference type="GO" id="GO:0006508">
    <property type="term" value="P:proteolysis"/>
    <property type="evidence" value="ECO:0007669"/>
    <property type="project" value="UniProtKB-KW"/>
</dbReference>
<feature type="transmembrane region" description="Helical" evidence="8">
    <location>
        <begin position="53"/>
        <end position="72"/>
    </location>
</feature>
<keyword evidence="4 8" id="KW-0812">Transmembrane</keyword>
<dbReference type="GO" id="GO:0005886">
    <property type="term" value="C:plasma membrane"/>
    <property type="evidence" value="ECO:0007669"/>
    <property type="project" value="UniProtKB-SubCell"/>
</dbReference>
<evidence type="ECO:0000256" key="2">
    <source>
        <dbReference type="ARBA" id="ARBA00022475"/>
    </source>
</evidence>
<dbReference type="KEGG" id="nga:Ngar_c18960"/>
<feature type="transmembrane region" description="Helical" evidence="8">
    <location>
        <begin position="266"/>
        <end position="290"/>
    </location>
</feature>
<dbReference type="EMBL" id="CP002408">
    <property type="protein sequence ID" value="AFU58828.1"/>
    <property type="molecule type" value="Genomic_DNA"/>
</dbReference>
<feature type="transmembrane region" description="Helical" evidence="8">
    <location>
        <begin position="152"/>
        <end position="170"/>
    </location>
</feature>
<protein>
    <recommendedName>
        <fullName evidence="11">Thaumarchaeosortase</fullName>
    </recommendedName>
</protein>
<keyword evidence="6 8" id="KW-1133">Transmembrane helix</keyword>
<evidence type="ECO:0000256" key="7">
    <source>
        <dbReference type="ARBA" id="ARBA00023136"/>
    </source>
</evidence>
<organism evidence="9 10">
    <name type="scientific">Nitrososphaera gargensis (strain Ga9.2)</name>
    <dbReference type="NCBI Taxonomy" id="1237085"/>
    <lineage>
        <taxon>Archaea</taxon>
        <taxon>Nitrososphaerota</taxon>
        <taxon>Nitrososphaeria</taxon>
        <taxon>Nitrososphaerales</taxon>
        <taxon>Nitrososphaeraceae</taxon>
        <taxon>Nitrososphaera</taxon>
    </lineage>
</organism>
<evidence type="ECO:0000256" key="6">
    <source>
        <dbReference type="ARBA" id="ARBA00022989"/>
    </source>
</evidence>
<gene>
    <name evidence="9" type="ordered locus">Ngar_c18960</name>
</gene>
<dbReference type="GeneID" id="13795759"/>
<evidence type="ECO:0008006" key="11">
    <source>
        <dbReference type="Google" id="ProtNLM"/>
    </source>
</evidence>
<dbReference type="HOGENOM" id="CLU_076510_0_0_2"/>
<dbReference type="PATRIC" id="fig|1237085.11.peg.1880"/>
<evidence type="ECO:0000256" key="8">
    <source>
        <dbReference type="SAM" id="Phobius"/>
    </source>
</evidence>
<proteinExistence type="predicted"/>
<keyword evidence="2" id="KW-1003">Cell membrane</keyword>
<feature type="transmembrane region" description="Helical" evidence="8">
    <location>
        <begin position="79"/>
        <end position="100"/>
    </location>
</feature>
<evidence type="ECO:0000256" key="1">
    <source>
        <dbReference type="ARBA" id="ARBA00004651"/>
    </source>
</evidence>